<proteinExistence type="predicted"/>
<dbReference type="PANTHER" id="PTHR37833">
    <property type="entry name" value="LIPOPROTEIN-RELATED"/>
    <property type="match status" value="1"/>
</dbReference>
<feature type="signal peptide" evidence="1">
    <location>
        <begin position="1"/>
        <end position="19"/>
    </location>
</feature>
<sequence length="240" mass="26298">MKKLIILLFILGNILFAQFNQPKIEAKKYTHDFGTVVEGQIVTTNFEIVNNGSAELKIDKVNASCGCTAAFPTKNILKPGEKTNIKVEFNSSGRLGPQEKYVYVSSNDPLNKELKLSFKCVVVDKSVAKEAKAKLPKLKLSKTEHNFGDVEEGKLVETKIGFKNVGNADLIISEVKTSCGCTAALLSSKKLQPGESGNLRIELDTNGREGKLTRTIVIYSNDPEGPNQVITLIANILKRK</sequence>
<organism evidence="2 3">
    <name type="scientific">Stygiobacter electus</name>
    <dbReference type="NCBI Taxonomy" id="3032292"/>
    <lineage>
        <taxon>Bacteria</taxon>
        <taxon>Pseudomonadati</taxon>
        <taxon>Ignavibacteriota</taxon>
        <taxon>Ignavibacteria</taxon>
        <taxon>Ignavibacteriales</taxon>
        <taxon>Melioribacteraceae</taxon>
        <taxon>Stygiobacter</taxon>
    </lineage>
</organism>
<dbReference type="Pfam" id="PF07610">
    <property type="entry name" value="DUF1573"/>
    <property type="match status" value="2"/>
</dbReference>
<protein>
    <submittedName>
        <fullName evidence="2">DUF1573 domain-containing protein</fullName>
    </submittedName>
</protein>
<dbReference type="InterPro" id="IPR011467">
    <property type="entry name" value="DUF1573"/>
</dbReference>
<name>A0AAE3NYX3_9BACT</name>
<feature type="chain" id="PRO_5041955438" evidence="1">
    <location>
        <begin position="20"/>
        <end position="240"/>
    </location>
</feature>
<evidence type="ECO:0000313" key="3">
    <source>
        <dbReference type="Proteomes" id="UP001221302"/>
    </source>
</evidence>
<reference evidence="2" key="1">
    <citation type="submission" date="2023-03" db="EMBL/GenBank/DDBJ databases">
        <title>Stygiobacter electus gen. nov., sp. nov., facultatively anaerobic thermotolerant bacterium of the class Ignavibacteria from a well of Yessentuki mineral water deposit.</title>
        <authorList>
            <person name="Podosokorskaya O.A."/>
            <person name="Elcheninov A.G."/>
            <person name="Petrova N.F."/>
            <person name="Zavarzina D.G."/>
            <person name="Kublanov I.V."/>
            <person name="Merkel A.Y."/>
        </authorList>
    </citation>
    <scope>NUCLEOTIDE SEQUENCE</scope>
    <source>
        <strain evidence="2">09-Me</strain>
    </source>
</reference>
<dbReference type="Gene3D" id="2.60.40.10">
    <property type="entry name" value="Immunoglobulins"/>
    <property type="match status" value="2"/>
</dbReference>
<gene>
    <name evidence="2" type="ORF">P0M35_00715</name>
</gene>
<dbReference type="InterPro" id="IPR013783">
    <property type="entry name" value="Ig-like_fold"/>
</dbReference>
<dbReference type="EMBL" id="JARGDL010000001">
    <property type="protein sequence ID" value="MDF1610657.1"/>
    <property type="molecule type" value="Genomic_DNA"/>
</dbReference>
<dbReference type="PANTHER" id="PTHR37833:SF1">
    <property type="entry name" value="SIGNAL PEPTIDE PROTEIN"/>
    <property type="match status" value="1"/>
</dbReference>
<dbReference type="NCBIfam" id="NF012200">
    <property type="entry name" value="choice_anch_D"/>
    <property type="match status" value="2"/>
</dbReference>
<evidence type="ECO:0000256" key="1">
    <source>
        <dbReference type="SAM" id="SignalP"/>
    </source>
</evidence>
<accession>A0AAE3NYX3</accession>
<comment type="caution">
    <text evidence="2">The sequence shown here is derived from an EMBL/GenBank/DDBJ whole genome shotgun (WGS) entry which is preliminary data.</text>
</comment>
<evidence type="ECO:0000313" key="2">
    <source>
        <dbReference type="EMBL" id="MDF1610657.1"/>
    </source>
</evidence>
<keyword evidence="3" id="KW-1185">Reference proteome</keyword>
<dbReference type="RefSeq" id="WP_321534422.1">
    <property type="nucleotide sequence ID" value="NZ_JARGDL010000001.1"/>
</dbReference>
<dbReference type="AlphaFoldDB" id="A0AAE3NYX3"/>
<keyword evidence="1" id="KW-0732">Signal</keyword>
<dbReference type="Proteomes" id="UP001221302">
    <property type="component" value="Unassembled WGS sequence"/>
</dbReference>